<dbReference type="Proteomes" id="UP000199690">
    <property type="component" value="Unassembled WGS sequence"/>
</dbReference>
<keyword evidence="3" id="KW-1185">Reference proteome</keyword>
<dbReference type="EMBL" id="FOME01000002">
    <property type="protein sequence ID" value="SFC96291.1"/>
    <property type="molecule type" value="Genomic_DNA"/>
</dbReference>
<evidence type="ECO:0000313" key="4">
    <source>
        <dbReference type="Proteomes" id="UP000236729"/>
    </source>
</evidence>
<dbReference type="Proteomes" id="UP000236729">
    <property type="component" value="Unassembled WGS sequence"/>
</dbReference>
<reference evidence="3 4" key="2">
    <citation type="submission" date="2016-10" db="EMBL/GenBank/DDBJ databases">
        <authorList>
            <person name="Varghese N."/>
            <person name="Submissions S."/>
        </authorList>
    </citation>
    <scope>NUCLEOTIDE SEQUENCE [LARGE SCALE GENOMIC DNA]</scope>
    <source>
        <strain evidence="4">ATCC 20501</strain>
        <strain evidence="2 3">CGMCC 4.3529</strain>
    </source>
</reference>
<sequence length="274" mass="29217">MIQHQELLALAGQVPDGWLAIAREAHAAADETRLDGLFALLGDAKPQQPQHTFAPEPHGHEEADRAVLAAIRDEPGAQACWATTRGGTDRVHLVQSEGDLTATTTAAHRALAGLVDSPRVEVFAPGDVLPGYHENALLAATLLWSAEPGPEVRVARTFDGATAAGPWFDPGHELVVDPAERRRLLDFLTAGEVVLTADVLMLDVFTGTRAVPAGLRSDGTWVWSDAAKYYLDRYQLAPDAELAGHALGGRPGGRLTPLARHRVRAALTPQEGPS</sequence>
<dbReference type="EMBL" id="FNVB01000005">
    <property type="protein sequence ID" value="SEG75375.1"/>
    <property type="molecule type" value="Genomic_DNA"/>
</dbReference>
<evidence type="ECO:0000313" key="3">
    <source>
        <dbReference type="Proteomes" id="UP000199690"/>
    </source>
</evidence>
<evidence type="ECO:0000313" key="1">
    <source>
        <dbReference type="EMBL" id="SEG75375.1"/>
    </source>
</evidence>
<proteinExistence type="predicted"/>
<evidence type="ECO:0000313" key="2">
    <source>
        <dbReference type="EMBL" id="SFC96291.1"/>
    </source>
</evidence>
<protein>
    <submittedName>
        <fullName evidence="1">Uncharacterized protein</fullName>
    </submittedName>
</protein>
<dbReference type="AlphaFoldDB" id="A0A1H6CRW2"/>
<accession>A0A1H6CRW2</accession>
<reference evidence="1" key="1">
    <citation type="submission" date="2016-10" db="EMBL/GenBank/DDBJ databases">
        <authorList>
            <person name="de Groot N.N."/>
        </authorList>
    </citation>
    <scope>NUCLEOTIDE SEQUENCE [LARGE SCALE GENOMIC DNA]</scope>
    <source>
        <strain evidence="1">ATCC 20501</strain>
    </source>
</reference>
<organism evidence="1 4">
    <name type="scientific">Saccharopolyspora kobensis</name>
    <dbReference type="NCBI Taxonomy" id="146035"/>
    <lineage>
        <taxon>Bacteria</taxon>
        <taxon>Bacillati</taxon>
        <taxon>Actinomycetota</taxon>
        <taxon>Actinomycetes</taxon>
        <taxon>Pseudonocardiales</taxon>
        <taxon>Pseudonocardiaceae</taxon>
        <taxon>Saccharopolyspora</taxon>
    </lineage>
</organism>
<accession>A0A1I1NF38</accession>
<gene>
    <name evidence="1" type="ORF">SAMN02982929_03443</name>
    <name evidence="2" type="ORF">SAMN05216506_10236</name>
</gene>
<name>A0A1H6CRW2_9PSEU</name>
<dbReference type="RefSeq" id="WP_093348741.1">
    <property type="nucleotide sequence ID" value="NZ_FNVB01000005.1"/>
</dbReference>